<evidence type="ECO:0000313" key="2">
    <source>
        <dbReference type="Proteomes" id="UP001597063"/>
    </source>
</evidence>
<protein>
    <submittedName>
        <fullName evidence="1">Uncharacterized protein</fullName>
    </submittedName>
</protein>
<reference evidence="2" key="1">
    <citation type="journal article" date="2019" name="Int. J. Syst. Evol. Microbiol.">
        <title>The Global Catalogue of Microorganisms (GCM) 10K type strain sequencing project: providing services to taxonomists for standard genome sequencing and annotation.</title>
        <authorList>
            <consortium name="The Broad Institute Genomics Platform"/>
            <consortium name="The Broad Institute Genome Sequencing Center for Infectious Disease"/>
            <person name="Wu L."/>
            <person name="Ma J."/>
        </authorList>
    </citation>
    <scope>NUCLEOTIDE SEQUENCE [LARGE SCALE GENOMIC DNA]</scope>
    <source>
        <strain evidence="2">JCM 9371</strain>
    </source>
</reference>
<dbReference type="Proteomes" id="UP001597063">
    <property type="component" value="Unassembled WGS sequence"/>
</dbReference>
<name>A0ABW2Y0U4_9ACTN</name>
<dbReference type="EMBL" id="JBHTGP010000028">
    <property type="protein sequence ID" value="MFD0691373.1"/>
    <property type="molecule type" value="Genomic_DNA"/>
</dbReference>
<proteinExistence type="predicted"/>
<gene>
    <name evidence="1" type="ORF">ACFQZM_43270</name>
</gene>
<accession>A0ABW2Y0U4</accession>
<comment type="caution">
    <text evidence="1">The sequence shown here is derived from an EMBL/GenBank/DDBJ whole genome shotgun (WGS) entry which is preliminary data.</text>
</comment>
<dbReference type="RefSeq" id="WP_131760514.1">
    <property type="nucleotide sequence ID" value="NZ_CAACUY010000119.1"/>
</dbReference>
<sequence>MDAGESDAVERVRNVFERIVADGLRREAVSGASDELIDEMARSQEVAAVPAAVREVLRLVGGQPGIWLMGSSFGPKRVGAQAKRNALATLRQKTSDPLTDAAGMLVLLEHQAYAYHVIDGVDLSEPDPAVWAIVEGEDVGKMWPSVSAWFGSTAPDVSRFRQRLKLMREVGREREPSWAQHIRL</sequence>
<organism evidence="1 2">
    <name type="scientific">Actinomadura fibrosa</name>
    <dbReference type="NCBI Taxonomy" id="111802"/>
    <lineage>
        <taxon>Bacteria</taxon>
        <taxon>Bacillati</taxon>
        <taxon>Actinomycetota</taxon>
        <taxon>Actinomycetes</taxon>
        <taxon>Streptosporangiales</taxon>
        <taxon>Thermomonosporaceae</taxon>
        <taxon>Actinomadura</taxon>
    </lineage>
</organism>
<keyword evidence="2" id="KW-1185">Reference proteome</keyword>
<evidence type="ECO:0000313" key="1">
    <source>
        <dbReference type="EMBL" id="MFD0691373.1"/>
    </source>
</evidence>